<dbReference type="SUPFAM" id="SSF53686">
    <property type="entry name" value="Tryptophan synthase beta subunit-like PLP-dependent enzymes"/>
    <property type="match status" value="1"/>
</dbReference>
<dbReference type="InterPro" id="IPR001926">
    <property type="entry name" value="TrpB-like_PALP"/>
</dbReference>
<comment type="similarity">
    <text evidence="4">Belongs to the serine/threonine dehydratase family. DsdA subfamily.</text>
</comment>
<dbReference type="InterPro" id="IPR011780">
    <property type="entry name" value="D_Ser_am_lyase"/>
</dbReference>
<feature type="region of interest" description="Disordered" evidence="5">
    <location>
        <begin position="1"/>
        <end position="29"/>
    </location>
</feature>
<name>A0ABZ3BTW1_BURPY</name>
<keyword evidence="8" id="KW-1185">Reference proteome</keyword>
<gene>
    <name evidence="4" type="primary">dsdA</name>
    <name evidence="7" type="ORF">WN985_21060</name>
</gene>
<dbReference type="EMBL" id="CP150850">
    <property type="protein sequence ID" value="WZW57937.1"/>
    <property type="molecule type" value="Genomic_DNA"/>
</dbReference>
<organism evidence="7 8">
    <name type="scientific">Burkholderia pyrrocinia</name>
    <name type="common">Pseudomonas pyrrocinia</name>
    <dbReference type="NCBI Taxonomy" id="60550"/>
    <lineage>
        <taxon>Bacteria</taxon>
        <taxon>Pseudomonadati</taxon>
        <taxon>Pseudomonadota</taxon>
        <taxon>Betaproteobacteria</taxon>
        <taxon>Burkholderiales</taxon>
        <taxon>Burkholderiaceae</taxon>
        <taxon>Burkholderia</taxon>
        <taxon>Burkholderia cepacia complex</taxon>
    </lineage>
</organism>
<dbReference type="NCBIfam" id="TIGR02035">
    <property type="entry name" value="D_Ser_am_lyase"/>
    <property type="match status" value="1"/>
</dbReference>
<dbReference type="Proteomes" id="UP001484179">
    <property type="component" value="Chromosome 2"/>
</dbReference>
<dbReference type="GO" id="GO:0008721">
    <property type="term" value="F:D-serine ammonia-lyase activity"/>
    <property type="evidence" value="ECO:0007669"/>
    <property type="project" value="UniProtKB-EC"/>
</dbReference>
<sequence length="501" mass="53428">MKLSSRPAVSKQSNAPRIEPSSRMDISHANASIRNRRFRAVRRNRSIARHYSAERHRGRSVITTLQPADLLAELQSRRPLLWLNPHAGSPLPQDAPSFDAIAMAEARLARCEPLMVELFPELAATAGKIESPLMPADDLQHALAHPADEHGAWFIKRDDALPIAGSIKARGGFHEVLALAESIAIEHGLLEPAGDRRILASAAARALFAAHTVIVGSTGNLGLSIGVMAAALGFESVVHMSTDAKSWKKERLRKRGVRVVEHDGDYAQAVAAGRSQARNHPRCHFVDDEGSLMLFLGYAASARHLAAQLAASGRIVDAAHPLFVHIPCGVGGAPGGIAYGLDALFGKHVHCFFAEPVAAPCMLVQLAAGVDKPVSVYDVGLDNRTEADGLAVAQASHLVSPLMASQLSGVFTVSDEQLYAQLLAVRRTTGVELEPSAAAAVGGPGWLTRSSAGRDYVRRHAIDMRRSTHVIWATGGSLVPPEEHRRFQSHAQALAGAAPGA</sequence>
<evidence type="ECO:0000256" key="1">
    <source>
        <dbReference type="ARBA" id="ARBA00001933"/>
    </source>
</evidence>
<dbReference type="EC" id="4.3.1.18" evidence="4"/>
<evidence type="ECO:0000313" key="7">
    <source>
        <dbReference type="EMBL" id="WZW57937.1"/>
    </source>
</evidence>
<evidence type="ECO:0000256" key="4">
    <source>
        <dbReference type="HAMAP-Rule" id="MF_01030"/>
    </source>
</evidence>
<evidence type="ECO:0000256" key="5">
    <source>
        <dbReference type="SAM" id="MobiDB-lite"/>
    </source>
</evidence>
<dbReference type="HAMAP" id="MF_01030">
    <property type="entry name" value="D_Ser_dehydrat"/>
    <property type="match status" value="1"/>
</dbReference>
<protein>
    <recommendedName>
        <fullName evidence="4">Probable D-serine dehydratase</fullName>
        <ecNumber evidence="4">4.3.1.18</ecNumber>
    </recommendedName>
    <alternativeName>
        <fullName evidence="4">D-serine deaminase</fullName>
        <shortName evidence="4">DSD</shortName>
    </alternativeName>
</protein>
<dbReference type="Pfam" id="PF00291">
    <property type="entry name" value="PALP"/>
    <property type="match status" value="1"/>
</dbReference>
<dbReference type="InterPro" id="IPR050147">
    <property type="entry name" value="Ser/Thr_Dehydratase"/>
</dbReference>
<evidence type="ECO:0000259" key="6">
    <source>
        <dbReference type="Pfam" id="PF00291"/>
    </source>
</evidence>
<feature type="domain" description="Tryptophan synthase beta chain-like PALP" evidence="6">
    <location>
        <begin position="132"/>
        <end position="443"/>
    </location>
</feature>
<dbReference type="PANTHER" id="PTHR48078:SF9">
    <property type="entry name" value="D-SERINE DEHYDRATASE"/>
    <property type="match status" value="1"/>
</dbReference>
<comment type="cofactor">
    <cofactor evidence="1 4">
        <name>pyridoxal 5'-phosphate</name>
        <dbReference type="ChEBI" id="CHEBI:597326"/>
    </cofactor>
</comment>
<dbReference type="RefSeq" id="WP_342311435.1">
    <property type="nucleotide sequence ID" value="NZ_CP150850.1"/>
</dbReference>
<feature type="modified residue" description="N6-(pyridoxal phosphate)lysine" evidence="4">
    <location>
        <position position="168"/>
    </location>
</feature>
<evidence type="ECO:0000256" key="3">
    <source>
        <dbReference type="ARBA" id="ARBA00023239"/>
    </source>
</evidence>
<dbReference type="InterPro" id="IPR036052">
    <property type="entry name" value="TrpB-like_PALP_sf"/>
</dbReference>
<proteinExistence type="inferred from homology"/>
<dbReference type="Gene3D" id="3.40.50.1100">
    <property type="match status" value="2"/>
</dbReference>
<keyword evidence="2 4" id="KW-0663">Pyridoxal phosphate</keyword>
<keyword evidence="3 4" id="KW-0456">Lyase</keyword>
<reference evidence="7 8" key="1">
    <citation type="submission" date="2024-04" db="EMBL/GenBank/DDBJ databases">
        <title>Biological Control Activity of Plant Growth Promoting Rhizobacteria Burkholderia pyrrocinia BX1 against Tobacco black shank Introduction Tobacco black shank (TBS) caused by the oomycete Phytophthora. nicotianae (P. nicotianae) has become a destructive soil.</title>
        <authorList>
            <person name="Liu X."/>
            <person name="Shu C."/>
        </authorList>
    </citation>
    <scope>NUCLEOTIDE SEQUENCE [LARGE SCALE GENOMIC DNA]</scope>
    <source>
        <strain evidence="7 8">BX1</strain>
    </source>
</reference>
<accession>A0ABZ3BTW1</accession>
<comment type="catalytic activity">
    <reaction evidence="4">
        <text>D-serine = pyruvate + NH4(+)</text>
        <dbReference type="Rhea" id="RHEA:13977"/>
        <dbReference type="ChEBI" id="CHEBI:15361"/>
        <dbReference type="ChEBI" id="CHEBI:28938"/>
        <dbReference type="ChEBI" id="CHEBI:35247"/>
        <dbReference type="EC" id="4.3.1.18"/>
    </reaction>
</comment>
<evidence type="ECO:0000256" key="2">
    <source>
        <dbReference type="ARBA" id="ARBA00022898"/>
    </source>
</evidence>
<dbReference type="NCBIfam" id="NF002823">
    <property type="entry name" value="PRK02991.1"/>
    <property type="match status" value="1"/>
</dbReference>
<dbReference type="PANTHER" id="PTHR48078">
    <property type="entry name" value="THREONINE DEHYDRATASE, MITOCHONDRIAL-RELATED"/>
    <property type="match status" value="1"/>
</dbReference>
<evidence type="ECO:0000313" key="8">
    <source>
        <dbReference type="Proteomes" id="UP001484179"/>
    </source>
</evidence>